<keyword evidence="2" id="KW-0328">Glycosyltransferase</keyword>
<dbReference type="PANTHER" id="PTHR11926">
    <property type="entry name" value="GLUCOSYL/GLUCURONOSYL TRANSFERASES"/>
    <property type="match status" value="1"/>
</dbReference>
<keyword evidence="5" id="KW-1185">Reference proteome</keyword>
<dbReference type="CDD" id="cd03784">
    <property type="entry name" value="GT1_Gtf-like"/>
    <property type="match status" value="2"/>
</dbReference>
<dbReference type="InterPro" id="IPR002213">
    <property type="entry name" value="UDP_glucos_trans"/>
</dbReference>
<evidence type="ECO:0000256" key="1">
    <source>
        <dbReference type="ARBA" id="ARBA00009995"/>
    </source>
</evidence>
<dbReference type="Proteomes" id="UP000824890">
    <property type="component" value="Unassembled WGS sequence"/>
</dbReference>
<accession>A0ABQ8ELU2</accession>
<dbReference type="Pfam" id="PF00201">
    <property type="entry name" value="UDPGT"/>
    <property type="match status" value="1"/>
</dbReference>
<evidence type="ECO:0000256" key="3">
    <source>
        <dbReference type="ARBA" id="ARBA00022679"/>
    </source>
</evidence>
<dbReference type="SUPFAM" id="SSF53756">
    <property type="entry name" value="UDP-Glycosyltransferase/glycogen phosphorylase"/>
    <property type="match status" value="2"/>
</dbReference>
<dbReference type="EMBL" id="JAGKQM010000001">
    <property type="protein sequence ID" value="KAH0942649.1"/>
    <property type="molecule type" value="Genomic_DNA"/>
</dbReference>
<organism evidence="4 5">
    <name type="scientific">Brassica napus</name>
    <name type="common">Rape</name>
    <dbReference type="NCBI Taxonomy" id="3708"/>
    <lineage>
        <taxon>Eukaryota</taxon>
        <taxon>Viridiplantae</taxon>
        <taxon>Streptophyta</taxon>
        <taxon>Embryophyta</taxon>
        <taxon>Tracheophyta</taxon>
        <taxon>Spermatophyta</taxon>
        <taxon>Magnoliopsida</taxon>
        <taxon>eudicotyledons</taxon>
        <taxon>Gunneridae</taxon>
        <taxon>Pentapetalae</taxon>
        <taxon>rosids</taxon>
        <taxon>malvids</taxon>
        <taxon>Brassicales</taxon>
        <taxon>Brassicaceae</taxon>
        <taxon>Brassiceae</taxon>
        <taxon>Brassica</taxon>
    </lineage>
</organism>
<comment type="similarity">
    <text evidence="1">Belongs to the UDP-glycosyltransferase family.</text>
</comment>
<reference evidence="4 5" key="1">
    <citation type="submission" date="2021-05" db="EMBL/GenBank/DDBJ databases">
        <title>Genome Assembly of Synthetic Allotetraploid Brassica napus Reveals Homoeologous Exchanges between Subgenomes.</title>
        <authorList>
            <person name="Davis J.T."/>
        </authorList>
    </citation>
    <scope>NUCLEOTIDE SEQUENCE [LARGE SCALE GENOMIC DNA]</scope>
    <source>
        <strain evidence="5">cv. Da-Ae</strain>
        <tissue evidence="4">Seedling</tissue>
    </source>
</reference>
<keyword evidence="3" id="KW-0808">Transferase</keyword>
<evidence type="ECO:0000313" key="4">
    <source>
        <dbReference type="EMBL" id="KAH0942649.1"/>
    </source>
</evidence>
<comment type="caution">
    <text evidence="4">The sequence shown here is derived from an EMBL/GenBank/DDBJ whole genome shotgun (WGS) entry which is preliminary data.</text>
</comment>
<name>A0ABQ8ELU2_BRANA</name>
<protein>
    <submittedName>
        <fullName evidence="4">Uncharacterized protein</fullName>
    </submittedName>
</protein>
<gene>
    <name evidence="4" type="ORF">HID58_002286</name>
</gene>
<dbReference type="PANTHER" id="PTHR11926:SF1494">
    <property type="entry name" value="FLAVONOL 3-O-GLUCOSYLTRANSFERASE UGT76E12-RELATED"/>
    <property type="match status" value="1"/>
</dbReference>
<evidence type="ECO:0000313" key="5">
    <source>
        <dbReference type="Proteomes" id="UP000824890"/>
    </source>
</evidence>
<sequence>MEKKQEKRRIVLVPVPAQGHVTPFMQLGKVLSLKGFLITVAQGQFNRISPSPDFPGFQFVTIPESLPESELKRLGPIEFALKHNKTNEASFKDCIAQLLLQHGNDIACIIYDESMYSCEAAAREFKIPCVIFTTTSATNHASRCVLSKLNAERFFSDIEDPEVQDKVVENLYPLRYKHLRPSGLGPLEPHLEMRREILNKRTASAFIINTSNCLESLSLSWLQQELKIPVYPLGPLHITASAPSSLLKQDRSCIEWLNKQKPRSVIYISMGSMAHMETKEVVETAWGLSDSNQPFLWVTGSGIKLEGEVERVKVERAVKRLIVDEEGACMRDRARLLKDKVKASVRNGGSSYNALDELGRLLFSCSYRKKKMEKKRARKRLVLVPVPAQGHISPMMQLAKTLHLKGFSITVAQTKFNYFNPPDDSTDFQFVTIPESLPESDFKNLGPIRFLHKLNKECQVSFKDCLGQLLIQQSHEIACVIYDEFMYFAEAAAKEFNLSNVIFSTTSATAFACRSVFEKLYAENALVPFNEPKEEQNELVPEFHPLRYKDFPVSRWASLESIMEIYRNTVDKRTASSVIINTTSCLENSSLLWLQQRLEIPVYPVGPLHMVASAPTSLLEENKSCIEWLNKRSQNSVIFVSLGSLALMEINEVMETASGLDSSNQHFLWVIRPGSIRGSEWIESLPEEFSQMVSDRGYIVKWAPQKEVLAHPAVGGFWSHCGWNSTLESIGEGVPMICKPFSGDQKVNARYLDCVWKIGVQVEGDLDRGAVERAVKRLMVGEEGEKMRKRAVSLKEKLRASVRSGGSSHNSLEEFVNFFKTETN</sequence>
<dbReference type="Gene3D" id="3.40.50.2000">
    <property type="entry name" value="Glycogen Phosphorylase B"/>
    <property type="match status" value="4"/>
</dbReference>
<proteinExistence type="inferred from homology"/>
<evidence type="ECO:0000256" key="2">
    <source>
        <dbReference type="ARBA" id="ARBA00022676"/>
    </source>
</evidence>